<gene>
    <name evidence="1" type="ordered locus">B005_5580</name>
</gene>
<accession>J7LFX9</accession>
<dbReference type="EMBL" id="CP003788">
    <property type="protein sequence ID" value="AFR10360.1"/>
    <property type="molecule type" value="Genomic_DNA"/>
</dbReference>
<protein>
    <submittedName>
        <fullName evidence="1">Uncharacterized protein</fullName>
    </submittedName>
</protein>
<name>J7LFX9_NOCAA</name>
<evidence type="ECO:0000313" key="1">
    <source>
        <dbReference type="EMBL" id="AFR10360.1"/>
    </source>
</evidence>
<dbReference type="AlphaFoldDB" id="J7LFX9"/>
<sequence length="42" mass="4376">MVNRIAKSGVFTYIGPIAIGPGPGGPGSDGARWRVDRSYAVE</sequence>
<dbReference type="Proteomes" id="UP000003779">
    <property type="component" value="Chromosome"/>
</dbReference>
<reference evidence="2" key="2">
    <citation type="submission" date="2012-08" db="EMBL/GenBank/DDBJ databases">
        <title>Whole-genome sequence of Nocardiopsis alba strain ATCC BAA-2165 associated with honeybees.</title>
        <authorList>
            <person name="Qiao J."/>
            <person name="Chen L."/>
            <person name="Li Y."/>
            <person name="Wang J."/>
            <person name="Zhang W."/>
            <person name="Chen S."/>
        </authorList>
    </citation>
    <scope>NUCLEOTIDE SEQUENCE [LARGE SCALE GENOMIC DNA]</scope>
    <source>
        <strain evidence="2">ATCC BAA-2165 / BE74</strain>
    </source>
</reference>
<reference evidence="1 2" key="1">
    <citation type="journal article" date="2012" name="J. Bacteriol.">
        <title>Whole-Genome Sequence of Nocardiopsis alba Strain ATCC BAA-2165, Associated with Honeybees.</title>
        <authorList>
            <person name="Qiao J."/>
            <person name="Chen L."/>
            <person name="Li Y."/>
            <person name="Wang J."/>
            <person name="Zhang W."/>
            <person name="Chen S."/>
        </authorList>
    </citation>
    <scope>NUCLEOTIDE SEQUENCE [LARGE SCALE GENOMIC DNA]</scope>
    <source>
        <strain evidence="2">ATCC BAA-2165 / BE74</strain>
    </source>
</reference>
<dbReference type="STRING" id="1205910.B005_5580"/>
<proteinExistence type="predicted"/>
<dbReference type="KEGG" id="nal:B005_5580"/>
<evidence type="ECO:0000313" key="2">
    <source>
        <dbReference type="Proteomes" id="UP000003779"/>
    </source>
</evidence>
<organism evidence="1 2">
    <name type="scientific">Nocardiopsis alba (strain ATCC BAA-2165 / BE74)</name>
    <dbReference type="NCBI Taxonomy" id="1205910"/>
    <lineage>
        <taxon>Bacteria</taxon>
        <taxon>Bacillati</taxon>
        <taxon>Actinomycetota</taxon>
        <taxon>Actinomycetes</taxon>
        <taxon>Streptosporangiales</taxon>
        <taxon>Nocardiopsidaceae</taxon>
        <taxon>Nocardiopsis</taxon>
    </lineage>
</organism>
<dbReference type="HOGENOM" id="CLU_3254777_0_0_11"/>